<evidence type="ECO:0000256" key="4">
    <source>
        <dbReference type="ARBA" id="ARBA00023077"/>
    </source>
</evidence>
<dbReference type="InterPro" id="IPR039426">
    <property type="entry name" value="TonB-dep_rcpt-like"/>
</dbReference>
<keyword evidence="4" id="KW-0798">TonB box</keyword>
<dbReference type="Gene3D" id="2.170.130.10">
    <property type="entry name" value="TonB-dependent receptor, plug domain"/>
    <property type="match status" value="1"/>
</dbReference>
<keyword evidence="3" id="KW-0812">Transmembrane</keyword>
<evidence type="ECO:0000256" key="5">
    <source>
        <dbReference type="ARBA" id="ARBA00023136"/>
    </source>
</evidence>
<gene>
    <name evidence="10" type="ORF">LCGC14_0554460</name>
</gene>
<dbReference type="GO" id="GO:0009279">
    <property type="term" value="C:cell outer membrane"/>
    <property type="evidence" value="ECO:0007669"/>
    <property type="project" value="UniProtKB-SubCell"/>
</dbReference>
<evidence type="ECO:0008006" key="11">
    <source>
        <dbReference type="Google" id="ProtNLM"/>
    </source>
</evidence>
<name>A0A0F9UX40_9ZZZZ</name>
<dbReference type="PANTHER" id="PTHR47234:SF2">
    <property type="entry name" value="TONB-DEPENDENT RECEPTOR"/>
    <property type="match status" value="1"/>
</dbReference>
<evidence type="ECO:0000256" key="2">
    <source>
        <dbReference type="ARBA" id="ARBA00022448"/>
    </source>
</evidence>
<dbReference type="AlphaFoldDB" id="A0A0F9UX40"/>
<dbReference type="PROSITE" id="PS52016">
    <property type="entry name" value="TONB_DEPENDENT_REC_3"/>
    <property type="match status" value="1"/>
</dbReference>
<feature type="domain" description="TonB-dependent receptor-like beta-barrel" evidence="8">
    <location>
        <begin position="377"/>
        <end position="897"/>
    </location>
</feature>
<evidence type="ECO:0000256" key="7">
    <source>
        <dbReference type="SAM" id="MobiDB-lite"/>
    </source>
</evidence>
<dbReference type="EMBL" id="LAZR01000772">
    <property type="protein sequence ID" value="KKN58203.1"/>
    <property type="molecule type" value="Genomic_DNA"/>
</dbReference>
<protein>
    <recommendedName>
        <fullName evidence="11">TonB-dependent receptor</fullName>
    </recommendedName>
</protein>
<comment type="subcellular location">
    <subcellularLocation>
        <location evidence="1">Cell outer membrane</location>
        <topology evidence="1">Multi-pass membrane protein</topology>
    </subcellularLocation>
</comment>
<reference evidence="10" key="1">
    <citation type="journal article" date="2015" name="Nature">
        <title>Complex archaea that bridge the gap between prokaryotes and eukaryotes.</title>
        <authorList>
            <person name="Spang A."/>
            <person name="Saw J.H."/>
            <person name="Jorgensen S.L."/>
            <person name="Zaremba-Niedzwiedzka K."/>
            <person name="Martijn J."/>
            <person name="Lind A.E."/>
            <person name="van Eijk R."/>
            <person name="Schleper C."/>
            <person name="Guy L."/>
            <person name="Ettema T.J."/>
        </authorList>
    </citation>
    <scope>NUCLEOTIDE SEQUENCE</scope>
</reference>
<organism evidence="10">
    <name type="scientific">marine sediment metagenome</name>
    <dbReference type="NCBI Taxonomy" id="412755"/>
    <lineage>
        <taxon>unclassified sequences</taxon>
        <taxon>metagenomes</taxon>
        <taxon>ecological metagenomes</taxon>
    </lineage>
</organism>
<dbReference type="InterPro" id="IPR036942">
    <property type="entry name" value="Beta-barrel_TonB_sf"/>
</dbReference>
<evidence type="ECO:0000256" key="1">
    <source>
        <dbReference type="ARBA" id="ARBA00004571"/>
    </source>
</evidence>
<keyword evidence="5" id="KW-0472">Membrane</keyword>
<dbReference type="InterPro" id="IPR000531">
    <property type="entry name" value="Beta-barrel_TonB"/>
</dbReference>
<keyword evidence="6" id="KW-0998">Cell outer membrane</keyword>
<dbReference type="InterPro" id="IPR037066">
    <property type="entry name" value="Plug_dom_sf"/>
</dbReference>
<dbReference type="Gene3D" id="2.40.170.20">
    <property type="entry name" value="TonB-dependent receptor, beta-barrel domain"/>
    <property type="match status" value="1"/>
</dbReference>
<evidence type="ECO:0000256" key="6">
    <source>
        <dbReference type="ARBA" id="ARBA00023237"/>
    </source>
</evidence>
<dbReference type="PANTHER" id="PTHR47234">
    <property type="match status" value="1"/>
</dbReference>
<feature type="domain" description="TonB-dependent receptor plug" evidence="9">
    <location>
        <begin position="53"/>
        <end position="169"/>
    </location>
</feature>
<dbReference type="Pfam" id="PF00593">
    <property type="entry name" value="TonB_dep_Rec_b-barrel"/>
    <property type="match status" value="1"/>
</dbReference>
<accession>A0A0F9UX40</accession>
<evidence type="ECO:0000259" key="9">
    <source>
        <dbReference type="Pfam" id="PF07715"/>
    </source>
</evidence>
<dbReference type="Pfam" id="PF07715">
    <property type="entry name" value="Plug"/>
    <property type="match status" value="1"/>
</dbReference>
<feature type="compositionally biased region" description="Polar residues" evidence="7">
    <location>
        <begin position="537"/>
        <end position="548"/>
    </location>
</feature>
<evidence type="ECO:0000256" key="3">
    <source>
        <dbReference type="ARBA" id="ARBA00022692"/>
    </source>
</evidence>
<sequence>MLNNQVSKAVRLAIAFGAASTAVFSASTIAADEGVEKVERIQVTGSRIKRTDIETTVPITSIGRSDIIQMGALNVADVLNQSPVTIAGSNQSNSAFGTTGVGLNTTSLRNLGSSRTLVLVNGRRFVSGVSPSSGYAVDLNAIPASMIERIDILKSASSAVYGSDAVAGVVNIITRSDFEGVEVNAQTGISDESDREKYSLNLTAGNTWDSGSVTIAAGYDDDKGLKSSDRNFSKYDQAIFLNDEGGEYVGIQNSSYPPQGRVGGYNADGTPYVGDENSFNRASYRQLVTPLERKYAAVNFKQDISDSVHSFTEVNWNSSKTYNSTIEPTPFTTDDVYLPSRGGVGGIKLGSPLVPDLLRQNLMSDNPDLTMDDNIPTLVRRMVEFGARSTDLERDTIRIATGIDWEINDNWLLNSYISWGKTDQRQENGGQINVERAANALDVYTNAEGNVQCSNDLAVLQGCVPLDLFGAGTLSDEAVAYVRSPAKSQGQVEQFIFSTTLSGELPIELEGGMVGLAVGAEHRLEKGSYSPGDLAQTGASSTNKSEPTNGSFYTNDVFVETVLPVLENVELDLAARYSDHEIVGGQTTWNAGVQYSPTETVKLRASAARAIRTPNIADLFGGRGETFAGVADPCDAITASSTGNVAANCLSIAEVANRVATEGAFNLTTIERQSTGGYVGGNEDVKEETSDSFSVGAIWQVTDEFSLTLDYYDIAVDNAIATTARTTVLNRCYGVDPSDFDATCGGAIRDTRGALTEVSSGTSNENDLSTKGLDIELSYKQEFAYGQLSADLIWNHLYEYVETSIESGEEIDYRGEVLTPTNRANLNLGYAVDDFAVSWRMKYWASSNDSNIEGNQNFSTGAPLDKFNRFPTVIYHDLSGTYNITDGTDVTLSVRNIFDKQPPVANQSSVSGASGINTVGEAYDVTGRYFQLSFTTKF</sequence>
<feature type="region of interest" description="Disordered" evidence="7">
    <location>
        <begin position="528"/>
        <end position="548"/>
    </location>
</feature>
<dbReference type="SUPFAM" id="SSF56935">
    <property type="entry name" value="Porins"/>
    <property type="match status" value="1"/>
</dbReference>
<evidence type="ECO:0000259" key="8">
    <source>
        <dbReference type="Pfam" id="PF00593"/>
    </source>
</evidence>
<dbReference type="InterPro" id="IPR012910">
    <property type="entry name" value="Plug_dom"/>
</dbReference>
<keyword evidence="2" id="KW-0813">Transport</keyword>
<proteinExistence type="predicted"/>
<evidence type="ECO:0000313" key="10">
    <source>
        <dbReference type="EMBL" id="KKN58203.1"/>
    </source>
</evidence>
<comment type="caution">
    <text evidence="10">The sequence shown here is derived from an EMBL/GenBank/DDBJ whole genome shotgun (WGS) entry which is preliminary data.</text>
</comment>